<comment type="caution">
    <text evidence="1">The sequence shown here is derived from an EMBL/GenBank/DDBJ whole genome shotgun (WGS) entry which is preliminary data.</text>
</comment>
<accession>A0A834U568</accession>
<gene>
    <name evidence="1" type="ORF">H0235_011760</name>
</gene>
<evidence type="ECO:0000313" key="2">
    <source>
        <dbReference type="Proteomes" id="UP000600918"/>
    </source>
</evidence>
<sequence length="100" mass="11358">MNNTTITKYSAIIAICTAKRNIPSNKLDGIPNTRHIKWQILQIGEGPKFCPSKTQLWSNCYSRSGIPLNPMEKHRSTRITEISEKSSWYTGPPPFLIRPS</sequence>
<protein>
    <submittedName>
        <fullName evidence="1">Uncharacterized protein</fullName>
    </submittedName>
</protein>
<proteinExistence type="predicted"/>
<dbReference type="AlphaFoldDB" id="A0A834U568"/>
<name>A0A834U568_VESPE</name>
<keyword evidence="2" id="KW-1185">Reference proteome</keyword>
<dbReference type="Proteomes" id="UP000600918">
    <property type="component" value="Unassembled WGS sequence"/>
</dbReference>
<evidence type="ECO:0000313" key="1">
    <source>
        <dbReference type="EMBL" id="KAF7417229.1"/>
    </source>
</evidence>
<dbReference type="EMBL" id="JACSDY010000010">
    <property type="protein sequence ID" value="KAF7417229.1"/>
    <property type="molecule type" value="Genomic_DNA"/>
</dbReference>
<organism evidence="1 2">
    <name type="scientific">Vespula pensylvanica</name>
    <name type="common">Western yellow jacket</name>
    <name type="synonym">Wasp</name>
    <dbReference type="NCBI Taxonomy" id="30213"/>
    <lineage>
        <taxon>Eukaryota</taxon>
        <taxon>Metazoa</taxon>
        <taxon>Ecdysozoa</taxon>
        <taxon>Arthropoda</taxon>
        <taxon>Hexapoda</taxon>
        <taxon>Insecta</taxon>
        <taxon>Pterygota</taxon>
        <taxon>Neoptera</taxon>
        <taxon>Endopterygota</taxon>
        <taxon>Hymenoptera</taxon>
        <taxon>Apocrita</taxon>
        <taxon>Aculeata</taxon>
        <taxon>Vespoidea</taxon>
        <taxon>Vespidae</taxon>
        <taxon>Vespinae</taxon>
        <taxon>Vespula</taxon>
    </lineage>
</organism>
<reference evidence="1" key="1">
    <citation type="journal article" date="2020" name="G3 (Bethesda)">
        <title>High-Quality Assemblies for Three Invasive Social Wasps from the &lt;i&gt;Vespula&lt;/i&gt; Genus.</title>
        <authorList>
            <person name="Harrop T.W.R."/>
            <person name="Guhlin J."/>
            <person name="McLaughlin G.M."/>
            <person name="Permina E."/>
            <person name="Stockwell P."/>
            <person name="Gilligan J."/>
            <person name="Le Lec M.F."/>
            <person name="Gruber M.A.M."/>
            <person name="Quinn O."/>
            <person name="Lovegrove M."/>
            <person name="Duncan E.J."/>
            <person name="Remnant E.J."/>
            <person name="Van Eeckhoven J."/>
            <person name="Graham B."/>
            <person name="Knapp R.A."/>
            <person name="Langford K.W."/>
            <person name="Kronenberg Z."/>
            <person name="Press M.O."/>
            <person name="Eacker S.M."/>
            <person name="Wilson-Rankin E.E."/>
            <person name="Purcell J."/>
            <person name="Lester P.J."/>
            <person name="Dearden P.K."/>
        </authorList>
    </citation>
    <scope>NUCLEOTIDE SEQUENCE</scope>
    <source>
        <strain evidence="1">Volc-1</strain>
    </source>
</reference>